<proteinExistence type="inferred from homology"/>
<dbReference type="GO" id="GO:0046314">
    <property type="term" value="P:phosphocreatine biosynthetic process"/>
    <property type="evidence" value="ECO:0007669"/>
    <property type="project" value="InterPro"/>
</dbReference>
<sequence>MLAANPVGKWLAATGMESDIVISTRVRLARNLVDVPFIVKASASDQARVVDTVRWALQDSGYLKRGKFIDNEQLTEEQGQFLLERHLVSPDFIEAKTKRGLYVSRDETISLMVNEEDHLRFHALVSGFDFPSAFDVVSKLDERLESQVGYAFSSKFGFLTACPTNVGTGMRASVLVHLPGLVLTKEIEKVLRGAVHIDLVVRGLYGEGTETKGNFFQISNQKTLGRSESEILETVTDSTRQIVDYEHKAREYLIKNLRVEIEDKVFRSFALLKSARILSSDEAINLLATVRLGVSLGIINQVNLSRVSKLLILVLPENLQAMLGERLKLPERDERRATFVRESLVR</sequence>
<evidence type="ECO:0000259" key="8">
    <source>
        <dbReference type="PROSITE" id="PS51510"/>
    </source>
</evidence>
<name>A0A235BXF8_UNCW3</name>
<comment type="similarity">
    <text evidence="5 6 7">Belongs to the ATP:guanido phosphotransferase family.</text>
</comment>
<dbReference type="AlphaFoldDB" id="A0A235BXF8"/>
<comment type="catalytic activity">
    <reaction evidence="5">
        <text>L-arginyl-[protein] + ATP = N(omega)-phospho-L-arginyl-[protein] + ADP + H(+)</text>
        <dbReference type="Rhea" id="RHEA:43384"/>
        <dbReference type="Rhea" id="RHEA-COMP:10532"/>
        <dbReference type="Rhea" id="RHEA-COMP:10533"/>
        <dbReference type="ChEBI" id="CHEBI:15378"/>
        <dbReference type="ChEBI" id="CHEBI:29965"/>
        <dbReference type="ChEBI" id="CHEBI:30616"/>
        <dbReference type="ChEBI" id="CHEBI:83226"/>
        <dbReference type="ChEBI" id="CHEBI:456216"/>
        <dbReference type="EC" id="2.7.14.1"/>
    </reaction>
</comment>
<dbReference type="GO" id="GO:0004111">
    <property type="term" value="F:creatine kinase activity"/>
    <property type="evidence" value="ECO:0007669"/>
    <property type="project" value="InterPro"/>
</dbReference>
<dbReference type="InterPro" id="IPR022415">
    <property type="entry name" value="ATP-guanido_PTrfase_AS"/>
</dbReference>
<organism evidence="9 10">
    <name type="scientific">candidate division WOR-3 bacterium JGI_Cruoil_03_51_56</name>
    <dbReference type="NCBI Taxonomy" id="1973747"/>
    <lineage>
        <taxon>Bacteria</taxon>
        <taxon>Bacteria division WOR-3</taxon>
    </lineage>
</organism>
<feature type="binding site" evidence="5 6">
    <location>
        <position position="86"/>
    </location>
    <ligand>
        <name>ATP</name>
        <dbReference type="ChEBI" id="CHEBI:30616"/>
    </ligand>
</feature>
<dbReference type="PROSITE" id="PS51510">
    <property type="entry name" value="PHOSPHAGEN_KINASE_C"/>
    <property type="match status" value="1"/>
</dbReference>
<feature type="binding site" evidence="5 6">
    <location>
        <position position="120"/>
    </location>
    <ligand>
        <name>ATP</name>
        <dbReference type="ChEBI" id="CHEBI:30616"/>
    </ligand>
</feature>
<dbReference type="HAMAP" id="MF_00602">
    <property type="entry name" value="Prot_Arg_kinase"/>
    <property type="match status" value="1"/>
</dbReference>
<keyword evidence="2 5" id="KW-0547">Nucleotide-binding</keyword>
<dbReference type="GO" id="GO:1990424">
    <property type="term" value="F:protein arginine kinase activity"/>
    <property type="evidence" value="ECO:0007669"/>
    <property type="project" value="UniProtKB-EC"/>
</dbReference>
<dbReference type="Gene3D" id="3.30.590.10">
    <property type="entry name" value="Glutamine synthetase/guanido kinase, catalytic domain"/>
    <property type="match status" value="1"/>
</dbReference>
<keyword evidence="1 5" id="KW-0808">Transferase</keyword>
<evidence type="ECO:0000256" key="1">
    <source>
        <dbReference type="ARBA" id="ARBA00022679"/>
    </source>
</evidence>
<dbReference type="PROSITE" id="PS00112">
    <property type="entry name" value="PHOSPHAGEN_KINASE"/>
    <property type="match status" value="1"/>
</dbReference>
<dbReference type="Pfam" id="PF00217">
    <property type="entry name" value="ATP-gua_Ptrans"/>
    <property type="match status" value="1"/>
</dbReference>
<dbReference type="GO" id="GO:0005524">
    <property type="term" value="F:ATP binding"/>
    <property type="evidence" value="ECO:0007669"/>
    <property type="project" value="UniProtKB-UniRule"/>
</dbReference>
<keyword evidence="5" id="KW-0021">Allosteric enzyme</keyword>
<dbReference type="InterPro" id="IPR014746">
    <property type="entry name" value="Gln_synth/guanido_kin_cat_dom"/>
</dbReference>
<accession>A0A235BXF8</accession>
<feature type="binding site" evidence="5 6">
    <location>
        <begin position="202"/>
        <end position="207"/>
    </location>
    <ligand>
        <name>ATP</name>
        <dbReference type="ChEBI" id="CHEBI:30616"/>
    </ligand>
</feature>
<dbReference type="EC" id="2.7.14.1" evidence="5"/>
<dbReference type="InterPro" id="IPR023660">
    <property type="entry name" value="Arg_Kinase"/>
</dbReference>
<evidence type="ECO:0000313" key="10">
    <source>
        <dbReference type="Proteomes" id="UP000215559"/>
    </source>
</evidence>
<evidence type="ECO:0000256" key="2">
    <source>
        <dbReference type="ARBA" id="ARBA00022741"/>
    </source>
</evidence>
<dbReference type="Proteomes" id="UP000215559">
    <property type="component" value="Unassembled WGS sequence"/>
</dbReference>
<keyword evidence="3 5" id="KW-0418">Kinase</keyword>
<dbReference type="PANTHER" id="PTHR11547:SF38">
    <property type="entry name" value="ARGININE KINASE 1-RELATED"/>
    <property type="match status" value="1"/>
</dbReference>
<dbReference type="CDD" id="cd07930">
    <property type="entry name" value="bacterial_phosphagen_kinase"/>
    <property type="match status" value="1"/>
</dbReference>
<feature type="binding site" evidence="6">
    <location>
        <begin position="171"/>
        <end position="175"/>
    </location>
    <ligand>
        <name>ATP</name>
        <dbReference type="ChEBI" id="CHEBI:30616"/>
    </ligand>
</feature>
<comment type="activity regulation">
    <text evidence="5">Appears to be allosterically activated by the binding of pArg-containing polypeptides to the pArg-binding pocket localized in the C-terminal domain of McsB.</text>
</comment>
<gene>
    <name evidence="5" type="primary">mcsB</name>
    <name evidence="9" type="ORF">CH330_01695</name>
</gene>
<evidence type="ECO:0000256" key="6">
    <source>
        <dbReference type="PROSITE-ProRule" id="PRU00843"/>
    </source>
</evidence>
<feature type="binding site" evidence="5 6">
    <location>
        <begin position="23"/>
        <end position="27"/>
    </location>
    <ligand>
        <name>ATP</name>
        <dbReference type="ChEBI" id="CHEBI:30616"/>
    </ligand>
</feature>
<evidence type="ECO:0000256" key="7">
    <source>
        <dbReference type="RuleBase" id="RU000505"/>
    </source>
</evidence>
<feature type="domain" description="Phosphagen kinase C-terminal" evidence="8">
    <location>
        <begin position="20"/>
        <end position="249"/>
    </location>
</feature>
<dbReference type="InterPro" id="IPR000749">
    <property type="entry name" value="ATP-guanido_PTrfase"/>
</dbReference>
<evidence type="ECO:0000256" key="4">
    <source>
        <dbReference type="ARBA" id="ARBA00022840"/>
    </source>
</evidence>
<dbReference type="GO" id="GO:0005615">
    <property type="term" value="C:extracellular space"/>
    <property type="evidence" value="ECO:0007669"/>
    <property type="project" value="TreeGrafter"/>
</dbReference>
<keyword evidence="4 5" id="KW-0067">ATP-binding</keyword>
<dbReference type="InterPro" id="IPR022414">
    <property type="entry name" value="ATP-guanido_PTrfase_cat"/>
</dbReference>
<comment type="caution">
    <text evidence="5">Lacks conserved residue(s) required for the propagation of feature annotation.</text>
</comment>
<evidence type="ECO:0000256" key="5">
    <source>
        <dbReference type="HAMAP-Rule" id="MF_00602"/>
    </source>
</evidence>
<reference evidence="9 10" key="1">
    <citation type="submission" date="2017-07" db="EMBL/GenBank/DDBJ databases">
        <title>Recovery of genomes from metagenomes via a dereplication, aggregation, and scoring strategy.</title>
        <authorList>
            <person name="Sieber C.M."/>
            <person name="Probst A.J."/>
            <person name="Sharrar A."/>
            <person name="Thomas B.C."/>
            <person name="Hess M."/>
            <person name="Tringe S.G."/>
            <person name="Banfield J.F."/>
        </authorList>
    </citation>
    <scope>NUCLEOTIDE SEQUENCE [LARGE SCALE GENOMIC DNA]</scope>
    <source>
        <strain evidence="9">JGI_Cruoil_03_51_56</strain>
    </source>
</reference>
<comment type="caution">
    <text evidence="9">The sequence shown here is derived from an EMBL/GenBank/DDBJ whole genome shotgun (WGS) entry which is preliminary data.</text>
</comment>
<evidence type="ECO:0000313" key="9">
    <source>
        <dbReference type="EMBL" id="OYD16839.1"/>
    </source>
</evidence>
<protein>
    <recommendedName>
        <fullName evidence="5">Protein-arginine kinase</fullName>
        <ecNumber evidence="5">2.7.14.1</ecNumber>
    </recommendedName>
</protein>
<evidence type="ECO:0000256" key="3">
    <source>
        <dbReference type="ARBA" id="ARBA00022777"/>
    </source>
</evidence>
<comment type="function">
    <text evidence="5">Catalyzes the specific phosphorylation of arginine residues in proteins.</text>
</comment>
<feature type="short sequence motif" description="RDXXRA motif of the pArg binding pocket involved in allosteric regulation" evidence="5">
    <location>
        <begin position="332"/>
        <end position="337"/>
    </location>
</feature>
<dbReference type="PANTHER" id="PTHR11547">
    <property type="entry name" value="ARGININE OR CREATINE KINASE"/>
    <property type="match status" value="1"/>
</dbReference>
<dbReference type="NCBIfam" id="NF002194">
    <property type="entry name" value="PRK01059.1-4"/>
    <property type="match status" value="1"/>
</dbReference>
<dbReference type="SUPFAM" id="SSF55931">
    <property type="entry name" value="Glutamine synthetase/guanido kinase"/>
    <property type="match status" value="1"/>
</dbReference>
<dbReference type="EMBL" id="NOZP01000033">
    <property type="protein sequence ID" value="OYD16839.1"/>
    <property type="molecule type" value="Genomic_DNA"/>
</dbReference>